<dbReference type="Proteomes" id="UP000798662">
    <property type="component" value="Chromosome 3"/>
</dbReference>
<dbReference type="EMBL" id="CM020620">
    <property type="protein sequence ID" value="KAK1868478.1"/>
    <property type="molecule type" value="Genomic_DNA"/>
</dbReference>
<gene>
    <name evidence="1" type="ORF">I4F81_010964</name>
</gene>
<accession>A0ACC3CEH1</accession>
<sequence length="132" mass="14736">MYESSIDKLCCRHYPRFQPPNSAPPNNPHHPRDTSRSFLPSLLHNRKNTLAPSDARPATYRPPRTPRSRCRCHKQTQRRRHRQPTQRRPPPSPAVPPPPQLYPGATAAVAAAAPVMPACSPASKRRVSAQGT</sequence>
<comment type="caution">
    <text evidence="1">The sequence shown here is derived from an EMBL/GenBank/DDBJ whole genome shotgun (WGS) entry which is preliminary data.</text>
</comment>
<keyword evidence="2" id="KW-1185">Reference proteome</keyword>
<protein>
    <submittedName>
        <fullName evidence="1">Uncharacterized protein</fullName>
    </submittedName>
</protein>
<reference evidence="1" key="1">
    <citation type="submission" date="2019-11" db="EMBL/GenBank/DDBJ databases">
        <title>Nori genome reveals adaptations in red seaweeds to the harsh intertidal environment.</title>
        <authorList>
            <person name="Wang D."/>
            <person name="Mao Y."/>
        </authorList>
    </citation>
    <scope>NUCLEOTIDE SEQUENCE</scope>
    <source>
        <tissue evidence="1">Gametophyte</tissue>
    </source>
</reference>
<evidence type="ECO:0000313" key="2">
    <source>
        <dbReference type="Proteomes" id="UP000798662"/>
    </source>
</evidence>
<evidence type="ECO:0000313" key="1">
    <source>
        <dbReference type="EMBL" id="KAK1868478.1"/>
    </source>
</evidence>
<proteinExistence type="predicted"/>
<name>A0ACC3CEH1_PYRYE</name>
<organism evidence="1 2">
    <name type="scientific">Pyropia yezoensis</name>
    <name type="common">Susabi-nori</name>
    <name type="synonym">Porphyra yezoensis</name>
    <dbReference type="NCBI Taxonomy" id="2788"/>
    <lineage>
        <taxon>Eukaryota</taxon>
        <taxon>Rhodophyta</taxon>
        <taxon>Bangiophyceae</taxon>
        <taxon>Bangiales</taxon>
        <taxon>Bangiaceae</taxon>
        <taxon>Pyropia</taxon>
    </lineage>
</organism>